<sequence length="268" mass="29909">MFKPSRRYRRKNMSIKHTLFVSLIIFILCTSLAVWTVNEKMKPAVMSIALTQTEQIANYALNYGIGENALSNVNEKNDPNEIPRIDSSKLFVTHYTDEKKISSFEVNTTEVNRLKGIISNRILWFLRAAEKGRISLTNGHDDDLVYSKHHEGDALIADIPMGQILNNALLSNYGPRVPVEMDVVSNVESDVRVSSKNVGINNPLFLVYIDVKVKVDVIVPFDIKTKTIVQHITLGGKGISPGVPYYYSSNGSGISTAVPIKTPKESDR</sequence>
<organism evidence="1 2">
    <name type="scientific">Sporolactobacillus nakayamae</name>
    <dbReference type="NCBI Taxonomy" id="269670"/>
    <lineage>
        <taxon>Bacteria</taxon>
        <taxon>Bacillati</taxon>
        <taxon>Bacillota</taxon>
        <taxon>Bacilli</taxon>
        <taxon>Bacillales</taxon>
        <taxon>Sporolactobacillaceae</taxon>
        <taxon>Sporolactobacillus</taxon>
    </lineage>
</organism>
<dbReference type="RefSeq" id="WP_093674636.1">
    <property type="nucleotide sequence ID" value="NZ_FOOY01000031.1"/>
</dbReference>
<dbReference type="OrthoDB" id="1649278at2"/>
<dbReference type="AlphaFoldDB" id="A0A1I2W0Q2"/>
<evidence type="ECO:0000313" key="2">
    <source>
        <dbReference type="Proteomes" id="UP000198752"/>
    </source>
</evidence>
<dbReference type="NCBIfam" id="TIGR02832">
    <property type="entry name" value="spo_yunB"/>
    <property type="match status" value="1"/>
</dbReference>
<dbReference type="STRING" id="269670.SAMN02982927_03276"/>
<reference evidence="2" key="1">
    <citation type="submission" date="2016-10" db="EMBL/GenBank/DDBJ databases">
        <authorList>
            <person name="Varghese N."/>
            <person name="Submissions S."/>
        </authorList>
    </citation>
    <scope>NUCLEOTIDE SEQUENCE [LARGE SCALE GENOMIC DNA]</scope>
    <source>
        <strain evidence="2">ATCC 700379</strain>
    </source>
</reference>
<proteinExistence type="predicted"/>
<protein>
    <submittedName>
        <fullName evidence="1">Sporulation protein YunB</fullName>
    </submittedName>
</protein>
<dbReference type="EMBL" id="FOOY01000031">
    <property type="protein sequence ID" value="SFG93101.1"/>
    <property type="molecule type" value="Genomic_DNA"/>
</dbReference>
<keyword evidence="2" id="KW-1185">Reference proteome</keyword>
<dbReference type="Pfam" id="PF09560">
    <property type="entry name" value="Spore_YunB"/>
    <property type="match status" value="1"/>
</dbReference>
<dbReference type="PIRSF" id="PIRSF021383">
    <property type="entry name" value="YunB"/>
    <property type="match status" value="1"/>
</dbReference>
<evidence type="ECO:0000313" key="1">
    <source>
        <dbReference type="EMBL" id="SFG93101.1"/>
    </source>
</evidence>
<accession>A0A1I2W0Q2</accession>
<dbReference type="Proteomes" id="UP000198752">
    <property type="component" value="Unassembled WGS sequence"/>
</dbReference>
<dbReference type="InterPro" id="IPR014197">
    <property type="entry name" value="Sporulation_prot_YunB"/>
</dbReference>
<gene>
    <name evidence="1" type="ORF">SAMN02982927_03276</name>
</gene>
<name>A0A1I2W0Q2_9BACL</name>